<reference evidence="9 10" key="1">
    <citation type="submission" date="2018-04" db="EMBL/GenBank/DDBJ databases">
        <title>Bordetella sp. HZ20 isolated from seawater.</title>
        <authorList>
            <person name="Sun C."/>
        </authorList>
    </citation>
    <scope>NUCLEOTIDE SEQUENCE [LARGE SCALE GENOMIC DNA]</scope>
    <source>
        <strain evidence="9 10">HZ20</strain>
    </source>
</reference>
<dbReference type="Proteomes" id="UP000244571">
    <property type="component" value="Chromosome"/>
</dbReference>
<comment type="subcellular location">
    <subcellularLocation>
        <location evidence="1">Cell membrane</location>
        <topology evidence="1">Multi-pass membrane protein</topology>
    </subcellularLocation>
</comment>
<evidence type="ECO:0000256" key="4">
    <source>
        <dbReference type="ARBA" id="ARBA00022692"/>
    </source>
</evidence>
<feature type="transmembrane region" description="Helical" evidence="7">
    <location>
        <begin position="339"/>
        <end position="358"/>
    </location>
</feature>
<feature type="transmembrane region" description="Helical" evidence="7">
    <location>
        <begin position="305"/>
        <end position="327"/>
    </location>
</feature>
<dbReference type="GO" id="GO:0005886">
    <property type="term" value="C:plasma membrane"/>
    <property type="evidence" value="ECO:0007669"/>
    <property type="project" value="UniProtKB-SubCell"/>
</dbReference>
<evidence type="ECO:0000256" key="3">
    <source>
        <dbReference type="ARBA" id="ARBA00022475"/>
    </source>
</evidence>
<dbReference type="PANTHER" id="PTHR23517:SF2">
    <property type="entry name" value="MULTIDRUG RESISTANCE PROTEIN MDTH"/>
    <property type="match status" value="1"/>
</dbReference>
<keyword evidence="10" id="KW-1185">Reference proteome</keyword>
<feature type="transmembrane region" description="Helical" evidence="7">
    <location>
        <begin position="134"/>
        <end position="157"/>
    </location>
</feature>
<evidence type="ECO:0000313" key="10">
    <source>
        <dbReference type="Proteomes" id="UP000244571"/>
    </source>
</evidence>
<sequence>MDTQISKHNFATRLLLNIGHALDHMMLLIFATAVVSITSEFGLQSWEDLMPYSVGAFFFFGLGSIPSGRLGDLWGRRPMMILFFFSLGVASILVGFSNSPWQLAFALALLGCAASIYHPVGIPMLVEGETRPGWAIGVNGLAGNLGLAAAAVVTGFFVKFFDWRAAFIVPGIISIACGIAFTLLSPKNQLSPAKKKSTASGSRHGLSMTKLLIIMTIAATSASMVFNFSVNSNYELLSSRINNIFQDPAVLGAMLALVYVIASFTQLLVGKLLDRFPLKRLYQSIVALQFVALIAAATSDGWVFYILQVAFMAAIFGAIPFTDAMIVRFVDDSMRSRVTGMRLAVAFGGSSLAVWLIGPIVKTAGFTSLLTLMAATTIMTLIVVSQLPNTSHARSL</sequence>
<dbReference type="InterPro" id="IPR011701">
    <property type="entry name" value="MFS"/>
</dbReference>
<accession>A0A2R4XPR5</accession>
<protein>
    <submittedName>
        <fullName evidence="9">MFS transporter</fullName>
    </submittedName>
</protein>
<keyword evidence="2" id="KW-0813">Transport</keyword>
<dbReference type="KEGG" id="boz:DBV39_10935"/>
<evidence type="ECO:0000259" key="8">
    <source>
        <dbReference type="PROSITE" id="PS50850"/>
    </source>
</evidence>
<dbReference type="PANTHER" id="PTHR23517">
    <property type="entry name" value="RESISTANCE PROTEIN MDTM, PUTATIVE-RELATED-RELATED"/>
    <property type="match status" value="1"/>
</dbReference>
<feature type="transmembrane region" description="Helical" evidence="7">
    <location>
        <begin position="163"/>
        <end position="184"/>
    </location>
</feature>
<feature type="transmembrane region" description="Helical" evidence="7">
    <location>
        <begin position="249"/>
        <end position="269"/>
    </location>
</feature>
<keyword evidence="4 7" id="KW-0812">Transmembrane</keyword>
<feature type="transmembrane region" description="Helical" evidence="7">
    <location>
        <begin position="49"/>
        <end position="67"/>
    </location>
</feature>
<evidence type="ECO:0000256" key="5">
    <source>
        <dbReference type="ARBA" id="ARBA00022989"/>
    </source>
</evidence>
<dbReference type="Gene3D" id="1.20.1250.20">
    <property type="entry name" value="MFS general substrate transporter like domains"/>
    <property type="match status" value="2"/>
</dbReference>
<evidence type="ECO:0000313" key="9">
    <source>
        <dbReference type="EMBL" id="AWB35775.1"/>
    </source>
</evidence>
<dbReference type="OrthoDB" id="8524807at2"/>
<dbReference type="EMBL" id="CP028901">
    <property type="protein sequence ID" value="AWB35775.1"/>
    <property type="molecule type" value="Genomic_DNA"/>
</dbReference>
<feature type="transmembrane region" description="Helical" evidence="7">
    <location>
        <begin position="103"/>
        <end position="122"/>
    </location>
</feature>
<dbReference type="InterPro" id="IPR020846">
    <property type="entry name" value="MFS_dom"/>
</dbReference>
<feature type="transmembrane region" description="Helical" evidence="7">
    <location>
        <begin position="205"/>
        <end position="229"/>
    </location>
</feature>
<feature type="domain" description="Major facilitator superfamily (MFS) profile" evidence="8">
    <location>
        <begin position="12"/>
        <end position="391"/>
    </location>
</feature>
<proteinExistence type="predicted"/>
<organism evidence="9 10">
    <name type="scientific">Orrella marina</name>
    <dbReference type="NCBI Taxonomy" id="2163011"/>
    <lineage>
        <taxon>Bacteria</taxon>
        <taxon>Pseudomonadati</taxon>
        <taxon>Pseudomonadota</taxon>
        <taxon>Betaproteobacteria</taxon>
        <taxon>Burkholderiales</taxon>
        <taxon>Alcaligenaceae</taxon>
        <taxon>Orrella</taxon>
    </lineage>
</organism>
<name>A0A2R4XPR5_9BURK</name>
<feature type="transmembrane region" description="Helical" evidence="7">
    <location>
        <begin position="364"/>
        <end position="384"/>
    </location>
</feature>
<dbReference type="GO" id="GO:0022857">
    <property type="term" value="F:transmembrane transporter activity"/>
    <property type="evidence" value="ECO:0007669"/>
    <property type="project" value="InterPro"/>
</dbReference>
<evidence type="ECO:0000256" key="1">
    <source>
        <dbReference type="ARBA" id="ARBA00004651"/>
    </source>
</evidence>
<keyword evidence="3" id="KW-1003">Cell membrane</keyword>
<feature type="transmembrane region" description="Helical" evidence="7">
    <location>
        <begin position="281"/>
        <end position="299"/>
    </location>
</feature>
<dbReference type="AlphaFoldDB" id="A0A2R4XPR5"/>
<keyword evidence="6 7" id="KW-0472">Membrane</keyword>
<feature type="transmembrane region" description="Helical" evidence="7">
    <location>
        <begin position="79"/>
        <end position="97"/>
    </location>
</feature>
<dbReference type="InterPro" id="IPR036259">
    <property type="entry name" value="MFS_trans_sf"/>
</dbReference>
<evidence type="ECO:0000256" key="7">
    <source>
        <dbReference type="SAM" id="Phobius"/>
    </source>
</evidence>
<dbReference type="InterPro" id="IPR050171">
    <property type="entry name" value="MFS_Transporters"/>
</dbReference>
<gene>
    <name evidence="9" type="ORF">DBV39_10935</name>
</gene>
<dbReference type="PROSITE" id="PS50850">
    <property type="entry name" value="MFS"/>
    <property type="match status" value="1"/>
</dbReference>
<evidence type="ECO:0000256" key="6">
    <source>
        <dbReference type="ARBA" id="ARBA00023136"/>
    </source>
</evidence>
<feature type="transmembrane region" description="Helical" evidence="7">
    <location>
        <begin position="21"/>
        <end position="43"/>
    </location>
</feature>
<evidence type="ECO:0000256" key="2">
    <source>
        <dbReference type="ARBA" id="ARBA00022448"/>
    </source>
</evidence>
<keyword evidence="5 7" id="KW-1133">Transmembrane helix</keyword>
<dbReference type="SUPFAM" id="SSF103473">
    <property type="entry name" value="MFS general substrate transporter"/>
    <property type="match status" value="1"/>
</dbReference>
<dbReference type="Pfam" id="PF07690">
    <property type="entry name" value="MFS_1"/>
    <property type="match status" value="2"/>
</dbReference>